<sequence length="650" mass="72925">MLILQHNKIPVQDLFLVEQTMLKVADRRVDYEYGLDSTLLDKERHTIYGTLLGCADRLGVFSTMLITPSEFLDFIIEVDHGYLANPYHSFYHGADVAFMIYYIISSLEAERYLSRIDIVALFIAALCHDIGHPGFNNNFQVKQQTEVAKRYDNKSVLESYSSSLTLRILDKHRILRNVARATAGKTTEDNMRASIIKMILSTDMVFHYELQANLASLVEITAYRLHQRDMEATADMPAATTTTTNDNHHRSSASTDNSISSIGTADLSLPSPSAAPSPSSSIKSNGCTDSSSEHFVTDIFRGDKSPLPHFEKRYSYFSDTDCGDVYPLMLDDPLLDQQERQMMCQIVLHAADISNPLRPWPVCRNWSTLVCQEFFRQGDEEKKHGLPVSPNMDRDCVTQMMVGMQFGDYIVGPFFELFATLFPRADTLVQQLKQNRIEWQNMEEENAEKTTSTTATTTKNADHRITKVSSAASSATSISQQSAATAPAVPGEHGRQPSDMLPDRNILNPAGRRVSVAAGMVVIPDNIEESVVKAPAKVRRRLLGPRSVSDTGKTLSKMKEFIKQHHHLSKDHPPSLSQHHHRHSHQEDCHSLSTKEKKDKHHSVPSPSYLHRRLYKPSQSRRSSSSDADNACFDCPQQLRAATSPDPPPP</sequence>
<organism evidence="8 9">
    <name type="scientific">Lichtheimia ornata</name>
    <dbReference type="NCBI Taxonomy" id="688661"/>
    <lineage>
        <taxon>Eukaryota</taxon>
        <taxon>Fungi</taxon>
        <taxon>Fungi incertae sedis</taxon>
        <taxon>Mucoromycota</taxon>
        <taxon>Mucoromycotina</taxon>
        <taxon>Mucoromycetes</taxon>
        <taxon>Mucorales</taxon>
        <taxon>Lichtheimiaceae</taxon>
        <taxon>Lichtheimia</taxon>
    </lineage>
</organism>
<dbReference type="GeneID" id="83216258"/>
<feature type="compositionally biased region" description="Basic and acidic residues" evidence="6">
    <location>
        <begin position="585"/>
        <end position="597"/>
    </location>
</feature>
<dbReference type="PRINTS" id="PR00387">
    <property type="entry name" value="PDIESTERASE1"/>
</dbReference>
<evidence type="ECO:0000313" key="9">
    <source>
        <dbReference type="Proteomes" id="UP001234581"/>
    </source>
</evidence>
<dbReference type="GO" id="GO:0007165">
    <property type="term" value="P:signal transduction"/>
    <property type="evidence" value="ECO:0007669"/>
    <property type="project" value="InterPro"/>
</dbReference>
<feature type="binding site" evidence="4">
    <location>
        <position position="128"/>
    </location>
    <ligand>
        <name>Zn(2+)</name>
        <dbReference type="ChEBI" id="CHEBI:29105"/>
        <label>1</label>
    </ligand>
</feature>
<dbReference type="CDD" id="cd00077">
    <property type="entry name" value="HDc"/>
    <property type="match status" value="1"/>
</dbReference>
<keyword evidence="2 5" id="KW-0378">Hydrolase</keyword>
<protein>
    <recommendedName>
        <fullName evidence="5">Phosphodiesterase</fullName>
        <ecNumber evidence="5">3.1.4.-</ecNumber>
    </recommendedName>
</protein>
<dbReference type="EC" id="3.1.4.-" evidence="5"/>
<evidence type="ECO:0000256" key="3">
    <source>
        <dbReference type="PIRSR" id="PIRSR623088-1"/>
    </source>
</evidence>
<dbReference type="RefSeq" id="XP_058340478.1">
    <property type="nucleotide sequence ID" value="XM_058488852.1"/>
</dbReference>
<evidence type="ECO:0000256" key="5">
    <source>
        <dbReference type="RuleBase" id="RU363067"/>
    </source>
</evidence>
<feature type="region of interest" description="Disordered" evidence="6">
    <location>
        <begin position="440"/>
        <end position="506"/>
    </location>
</feature>
<reference evidence="8 9" key="1">
    <citation type="submission" date="2023-03" db="EMBL/GenBank/DDBJ databases">
        <title>Genome sequence of Lichtheimia ornata CBS 291.66.</title>
        <authorList>
            <person name="Mohabir J.T."/>
            <person name="Shea T.P."/>
            <person name="Kurbessoian T."/>
            <person name="Berby B."/>
            <person name="Fontaine J."/>
            <person name="Livny J."/>
            <person name="Gnirke A."/>
            <person name="Stajich J.E."/>
            <person name="Cuomo C.A."/>
        </authorList>
    </citation>
    <scope>NUCLEOTIDE SEQUENCE [LARGE SCALE GENOMIC DNA]</scope>
    <source>
        <strain evidence="8">CBS 291.66</strain>
    </source>
</reference>
<dbReference type="Gene3D" id="1.10.1300.10">
    <property type="entry name" value="3'5'-cyclic nucleotide phosphodiesterase, catalytic domain"/>
    <property type="match status" value="1"/>
</dbReference>
<dbReference type="Pfam" id="PF00233">
    <property type="entry name" value="PDEase_I"/>
    <property type="match status" value="2"/>
</dbReference>
<feature type="region of interest" description="Disordered" evidence="6">
    <location>
        <begin position="239"/>
        <end position="288"/>
    </location>
</feature>
<feature type="compositionally biased region" description="Low complexity" evidence="6">
    <location>
        <begin position="449"/>
        <end position="459"/>
    </location>
</feature>
<keyword evidence="9" id="KW-1185">Reference proteome</keyword>
<dbReference type="Proteomes" id="UP001234581">
    <property type="component" value="Unassembled WGS sequence"/>
</dbReference>
<feature type="binding site" evidence="4">
    <location>
        <position position="352"/>
    </location>
    <ligand>
        <name>Zn(2+)</name>
        <dbReference type="ChEBI" id="CHEBI:29105"/>
        <label>1</label>
    </ligand>
</feature>
<comment type="caution">
    <text evidence="8">The sequence shown here is derived from an EMBL/GenBank/DDBJ whole genome shotgun (WGS) entry which is preliminary data.</text>
</comment>
<feature type="domain" description="PDEase" evidence="7">
    <location>
        <begin position="1"/>
        <end position="446"/>
    </location>
</feature>
<evidence type="ECO:0000256" key="2">
    <source>
        <dbReference type="ARBA" id="ARBA00022801"/>
    </source>
</evidence>
<evidence type="ECO:0000256" key="4">
    <source>
        <dbReference type="PIRSR" id="PIRSR623088-3"/>
    </source>
</evidence>
<feature type="binding site" evidence="4">
    <location>
        <position position="129"/>
    </location>
    <ligand>
        <name>Zn(2+)</name>
        <dbReference type="ChEBI" id="CHEBI:29105"/>
        <label>2</label>
    </ligand>
</feature>
<feature type="region of interest" description="Disordered" evidence="6">
    <location>
        <begin position="565"/>
        <end position="650"/>
    </location>
</feature>
<evidence type="ECO:0000259" key="7">
    <source>
        <dbReference type="PROSITE" id="PS51845"/>
    </source>
</evidence>
<feature type="binding site" evidence="4">
    <location>
        <position position="129"/>
    </location>
    <ligand>
        <name>Zn(2+)</name>
        <dbReference type="ChEBI" id="CHEBI:29105"/>
        <label>1</label>
    </ligand>
</feature>
<dbReference type="SMART" id="SM00471">
    <property type="entry name" value="HDc"/>
    <property type="match status" value="1"/>
</dbReference>
<name>A0AAD7XV39_9FUNG</name>
<dbReference type="AlphaFoldDB" id="A0AAD7XV39"/>
<dbReference type="SUPFAM" id="SSF109604">
    <property type="entry name" value="HD-domain/PDEase-like"/>
    <property type="match status" value="1"/>
</dbReference>
<dbReference type="InterPro" id="IPR023174">
    <property type="entry name" value="PDEase_CS"/>
</dbReference>
<accession>A0AAD7XV39</accession>
<feature type="compositionally biased region" description="Low complexity" evidence="6">
    <location>
        <begin position="252"/>
        <end position="281"/>
    </location>
</feature>
<dbReference type="PANTHER" id="PTHR11347">
    <property type="entry name" value="CYCLIC NUCLEOTIDE PHOSPHODIESTERASE"/>
    <property type="match status" value="1"/>
</dbReference>
<keyword evidence="1 4" id="KW-0479">Metal-binding</keyword>
<feature type="compositionally biased region" description="Low complexity" evidence="6">
    <location>
        <begin position="469"/>
        <end position="488"/>
    </location>
</feature>
<dbReference type="PROSITE" id="PS51845">
    <property type="entry name" value="PDEASE_I_2"/>
    <property type="match status" value="1"/>
</dbReference>
<feature type="binding site" evidence="4">
    <location>
        <position position="92"/>
    </location>
    <ligand>
        <name>Zn(2+)</name>
        <dbReference type="ChEBI" id="CHEBI:29105"/>
        <label>1</label>
    </ligand>
</feature>
<comment type="similarity">
    <text evidence="5">Belongs to the cyclic nucleotide phosphodiesterase family.</text>
</comment>
<comment type="cofactor">
    <cofactor evidence="5">
        <name>a divalent metal cation</name>
        <dbReference type="ChEBI" id="CHEBI:60240"/>
    </cofactor>
    <text evidence="5">Binds 2 divalent metal cations per subunit. Site 1 may preferentially bind zinc ions, while site 2 has a preference for magnesium and/or manganese ions.</text>
</comment>
<evidence type="ECO:0000256" key="6">
    <source>
        <dbReference type="SAM" id="MobiDB-lite"/>
    </source>
</evidence>
<proteinExistence type="inferred from homology"/>
<dbReference type="InterPro" id="IPR036971">
    <property type="entry name" value="PDEase_catalytic_dom_sf"/>
</dbReference>
<dbReference type="GO" id="GO:0046872">
    <property type="term" value="F:metal ion binding"/>
    <property type="evidence" value="ECO:0007669"/>
    <property type="project" value="UniProtKB-KW"/>
</dbReference>
<dbReference type="InterPro" id="IPR023088">
    <property type="entry name" value="PDEase"/>
</dbReference>
<dbReference type="EMBL" id="JARTCD010000048">
    <property type="protein sequence ID" value="KAJ8655565.1"/>
    <property type="molecule type" value="Genomic_DNA"/>
</dbReference>
<dbReference type="GO" id="GO:0004114">
    <property type="term" value="F:3',5'-cyclic-nucleotide phosphodiesterase activity"/>
    <property type="evidence" value="ECO:0007669"/>
    <property type="project" value="InterPro"/>
</dbReference>
<feature type="active site" description="Proton donor" evidence="3">
    <location>
        <position position="88"/>
    </location>
</feature>
<gene>
    <name evidence="8" type="ORF">O0I10_008851</name>
</gene>
<dbReference type="PROSITE" id="PS00126">
    <property type="entry name" value="PDEASE_I_1"/>
    <property type="match status" value="1"/>
</dbReference>
<dbReference type="InterPro" id="IPR003607">
    <property type="entry name" value="HD/PDEase_dom"/>
</dbReference>
<evidence type="ECO:0000256" key="1">
    <source>
        <dbReference type="ARBA" id="ARBA00022723"/>
    </source>
</evidence>
<dbReference type="InterPro" id="IPR002073">
    <property type="entry name" value="PDEase_catalytic_dom"/>
</dbReference>
<evidence type="ECO:0000313" key="8">
    <source>
        <dbReference type="EMBL" id="KAJ8655565.1"/>
    </source>
</evidence>